<accession>A0AA39KKL9</accession>
<evidence type="ECO:0000256" key="1">
    <source>
        <dbReference type="SAM" id="Phobius"/>
    </source>
</evidence>
<proteinExistence type="predicted"/>
<dbReference type="EMBL" id="JAQQBS010001422">
    <property type="protein sequence ID" value="KAK0164831.1"/>
    <property type="molecule type" value="Genomic_DNA"/>
</dbReference>
<feature type="transmembrane region" description="Helical" evidence="1">
    <location>
        <begin position="30"/>
        <end position="51"/>
    </location>
</feature>
<dbReference type="Proteomes" id="UP001168990">
    <property type="component" value="Unassembled WGS sequence"/>
</dbReference>
<dbReference type="GO" id="GO:0070291">
    <property type="term" value="P:N-acylethanolamine metabolic process"/>
    <property type="evidence" value="ECO:0007669"/>
    <property type="project" value="TreeGrafter"/>
</dbReference>
<keyword evidence="4" id="KW-1185">Reference proteome</keyword>
<reference evidence="3" key="1">
    <citation type="journal article" date="2023" name="bioRxiv">
        <title>Scaffold-level genome assemblies of two parasitoid biocontrol wasps reveal the parthenogenesis mechanism and an associated novel virus.</title>
        <authorList>
            <person name="Inwood S."/>
            <person name="Skelly J."/>
            <person name="Guhlin J."/>
            <person name="Harrop T."/>
            <person name="Goldson S."/>
            <person name="Dearden P."/>
        </authorList>
    </citation>
    <scope>NUCLEOTIDE SEQUENCE</scope>
    <source>
        <strain evidence="3">Irish</strain>
        <tissue evidence="3">Whole body</tissue>
    </source>
</reference>
<feature type="transmembrane region" description="Helical" evidence="1">
    <location>
        <begin position="222"/>
        <end position="239"/>
    </location>
</feature>
<dbReference type="PROSITE" id="PS51704">
    <property type="entry name" value="GP_PDE"/>
    <property type="match status" value="1"/>
</dbReference>
<comment type="caution">
    <text evidence="3">The sequence shown here is derived from an EMBL/GenBank/DDBJ whole genome shotgun (WGS) entry which is preliminary data.</text>
</comment>
<organism evidence="3 4">
    <name type="scientific">Microctonus aethiopoides</name>
    <dbReference type="NCBI Taxonomy" id="144406"/>
    <lineage>
        <taxon>Eukaryota</taxon>
        <taxon>Metazoa</taxon>
        <taxon>Ecdysozoa</taxon>
        <taxon>Arthropoda</taxon>
        <taxon>Hexapoda</taxon>
        <taxon>Insecta</taxon>
        <taxon>Pterygota</taxon>
        <taxon>Neoptera</taxon>
        <taxon>Endopterygota</taxon>
        <taxon>Hymenoptera</taxon>
        <taxon>Apocrita</taxon>
        <taxon>Ichneumonoidea</taxon>
        <taxon>Braconidae</taxon>
        <taxon>Euphorinae</taxon>
        <taxon>Microctonus</taxon>
    </lineage>
</organism>
<dbReference type="PROSITE" id="PS50007">
    <property type="entry name" value="PIPLC_X_DOMAIN"/>
    <property type="match status" value="1"/>
</dbReference>
<dbReference type="Pfam" id="PF03009">
    <property type="entry name" value="GDPD"/>
    <property type="match status" value="1"/>
</dbReference>
<dbReference type="GO" id="GO:0006580">
    <property type="term" value="P:ethanolamine metabolic process"/>
    <property type="evidence" value="ECO:0007669"/>
    <property type="project" value="TreeGrafter"/>
</dbReference>
<protein>
    <recommendedName>
        <fullName evidence="2">GP-PDE domain-containing protein</fullName>
    </recommendedName>
</protein>
<keyword evidence="1" id="KW-1133">Transmembrane helix</keyword>
<dbReference type="SUPFAM" id="SSF51695">
    <property type="entry name" value="PLC-like phosphodiesterases"/>
    <property type="match status" value="1"/>
</dbReference>
<gene>
    <name evidence="3" type="ORF">PV328_003403</name>
</gene>
<dbReference type="PANTHER" id="PTHR46320">
    <property type="entry name" value="GLYCEROPHOSPHODIESTER PHOSPHODIESTERASE 1"/>
    <property type="match status" value="1"/>
</dbReference>
<name>A0AA39KKL9_9HYME</name>
<dbReference type="AlphaFoldDB" id="A0AA39KKL9"/>
<evidence type="ECO:0000259" key="2">
    <source>
        <dbReference type="PROSITE" id="PS51704"/>
    </source>
</evidence>
<evidence type="ECO:0000313" key="4">
    <source>
        <dbReference type="Proteomes" id="UP001168990"/>
    </source>
</evidence>
<dbReference type="GO" id="GO:0008889">
    <property type="term" value="F:glycerophosphodiester phosphodiesterase activity"/>
    <property type="evidence" value="ECO:0007669"/>
    <property type="project" value="TreeGrafter"/>
</dbReference>
<sequence>MSDFLKILFSSITLWIYFDTIWYITISLLYYFSIPWIVWGSFTVFVIIRIIKNPPPDQKIVNQVLGLDPIKLQANELSSESKTNGKQFCMKVVAHRGGGYDYPENSLSAFSNSKKKGCNAVEFDLVRTKDNIPIIFHDETIERLTGKSGFIKDMTWDELKQLDIGYNHPLKEKFMGTETIALFNDAIEFCLKNELHLFIDIKDSNTEIVQVILDAYKKYPDLYEYAAITSFYPIIIYMIRRRDRRIITCLSYKPRIFSSLSHGKSNSCGPHRSKNIFNHVLMSIIDMIHDWALSRFTYRILEISAVLLHKDIISPLVINEWNSKGIRVIAWSVNLPSEKMHFTKVLKITYLTDTLLT</sequence>
<reference evidence="3" key="2">
    <citation type="submission" date="2023-03" db="EMBL/GenBank/DDBJ databases">
        <authorList>
            <person name="Inwood S.N."/>
            <person name="Skelly J.G."/>
            <person name="Guhlin J."/>
            <person name="Harrop T.W.R."/>
            <person name="Goldson S.G."/>
            <person name="Dearden P.K."/>
        </authorList>
    </citation>
    <scope>NUCLEOTIDE SEQUENCE</scope>
    <source>
        <strain evidence="3">Irish</strain>
        <tissue evidence="3">Whole body</tissue>
    </source>
</reference>
<dbReference type="PANTHER" id="PTHR46320:SF1">
    <property type="entry name" value="GLYCEROPHOSPHODIESTER PHOSPHODIESTERASE 1"/>
    <property type="match status" value="1"/>
</dbReference>
<dbReference type="Gene3D" id="3.20.20.190">
    <property type="entry name" value="Phosphatidylinositol (PI) phosphodiesterase"/>
    <property type="match status" value="1"/>
</dbReference>
<keyword evidence="1" id="KW-0472">Membrane</keyword>
<keyword evidence="1" id="KW-0812">Transmembrane</keyword>
<dbReference type="InterPro" id="IPR017946">
    <property type="entry name" value="PLC-like_Pdiesterase_TIM-brl"/>
</dbReference>
<dbReference type="GO" id="GO:0005886">
    <property type="term" value="C:plasma membrane"/>
    <property type="evidence" value="ECO:0007669"/>
    <property type="project" value="TreeGrafter"/>
</dbReference>
<evidence type="ECO:0000313" key="3">
    <source>
        <dbReference type="EMBL" id="KAK0164831.1"/>
    </source>
</evidence>
<dbReference type="InterPro" id="IPR030395">
    <property type="entry name" value="GP_PDE_dom"/>
</dbReference>
<feature type="domain" description="GP-PDE" evidence="2">
    <location>
        <begin position="90"/>
        <end position="357"/>
    </location>
</feature>
<dbReference type="GO" id="GO:0006644">
    <property type="term" value="P:phospholipid metabolic process"/>
    <property type="evidence" value="ECO:0007669"/>
    <property type="project" value="TreeGrafter"/>
</dbReference>